<reference evidence="1 2" key="1">
    <citation type="journal article" date="2019" name="Sci. Rep.">
        <title>Orb-weaving spider Araneus ventricosus genome elucidates the spidroin gene catalogue.</title>
        <authorList>
            <person name="Kono N."/>
            <person name="Nakamura H."/>
            <person name="Ohtoshi R."/>
            <person name="Moran D.A.P."/>
            <person name="Shinohara A."/>
            <person name="Yoshida Y."/>
            <person name="Fujiwara M."/>
            <person name="Mori M."/>
            <person name="Tomita M."/>
            <person name="Arakawa K."/>
        </authorList>
    </citation>
    <scope>NUCLEOTIDE SEQUENCE [LARGE SCALE GENOMIC DNA]</scope>
</reference>
<organism evidence="1 2">
    <name type="scientific">Araneus ventricosus</name>
    <name type="common">Orbweaver spider</name>
    <name type="synonym">Epeira ventricosa</name>
    <dbReference type="NCBI Taxonomy" id="182803"/>
    <lineage>
        <taxon>Eukaryota</taxon>
        <taxon>Metazoa</taxon>
        <taxon>Ecdysozoa</taxon>
        <taxon>Arthropoda</taxon>
        <taxon>Chelicerata</taxon>
        <taxon>Arachnida</taxon>
        <taxon>Araneae</taxon>
        <taxon>Araneomorphae</taxon>
        <taxon>Entelegynae</taxon>
        <taxon>Araneoidea</taxon>
        <taxon>Araneidae</taxon>
        <taxon>Araneus</taxon>
    </lineage>
</organism>
<proteinExistence type="predicted"/>
<name>A0A4Y2RNY5_ARAVE</name>
<keyword evidence="2" id="KW-1185">Reference proteome</keyword>
<gene>
    <name evidence="1" type="ORF">AVEN_46265_1</name>
</gene>
<protein>
    <submittedName>
        <fullName evidence="1">Uncharacterized protein</fullName>
    </submittedName>
</protein>
<sequence length="103" mass="11894">MNHAQMFDCIKFIILEPRSKDFATTPLWCPKLFRGCTTRVISKNRVLPGGRSQFRNWRIMGSNQNLAEDQHCMRALMYVKSVISGQSVYALVGCQHVMLRFVI</sequence>
<evidence type="ECO:0000313" key="1">
    <source>
        <dbReference type="EMBL" id="GBN77413.1"/>
    </source>
</evidence>
<dbReference type="EMBL" id="BGPR01017836">
    <property type="protein sequence ID" value="GBN77413.1"/>
    <property type="molecule type" value="Genomic_DNA"/>
</dbReference>
<comment type="caution">
    <text evidence="1">The sequence shown here is derived from an EMBL/GenBank/DDBJ whole genome shotgun (WGS) entry which is preliminary data.</text>
</comment>
<dbReference type="AlphaFoldDB" id="A0A4Y2RNY5"/>
<evidence type="ECO:0000313" key="2">
    <source>
        <dbReference type="Proteomes" id="UP000499080"/>
    </source>
</evidence>
<accession>A0A4Y2RNY5</accession>
<dbReference type="Proteomes" id="UP000499080">
    <property type="component" value="Unassembled WGS sequence"/>
</dbReference>